<reference evidence="2" key="1">
    <citation type="submission" date="2020-08" db="EMBL/GenBank/DDBJ databases">
        <title>Bridging the membrane lipid divide: bacteria of the FCB group superphylum have the potential to synthesize archaeal ether lipids.</title>
        <authorList>
            <person name="Villanueva L."/>
            <person name="von Meijenfeldt F.A.B."/>
            <person name="Westbye A.B."/>
            <person name="Yadav S."/>
            <person name="Hopmans E.C."/>
            <person name="Dutilh B.E."/>
            <person name="Sinninghe Damste J.S."/>
        </authorList>
    </citation>
    <scope>NUCLEOTIDE SEQUENCE</scope>
    <source>
        <strain evidence="2">NIOZ-UU157</strain>
    </source>
</reference>
<evidence type="ECO:0000256" key="1">
    <source>
        <dbReference type="SAM" id="Phobius"/>
    </source>
</evidence>
<gene>
    <name evidence="2" type="ORF">NIOZUU157_00122</name>
</gene>
<protein>
    <submittedName>
        <fullName evidence="2">Uncharacterized protein</fullName>
    </submittedName>
</protein>
<dbReference type="EMBL" id="MW030544">
    <property type="protein sequence ID" value="QPI16239.1"/>
    <property type="molecule type" value="Genomic_DNA"/>
</dbReference>
<keyword evidence="1" id="KW-0812">Transmembrane</keyword>
<evidence type="ECO:0000313" key="2">
    <source>
        <dbReference type="EMBL" id="QPI16239.1"/>
    </source>
</evidence>
<accession>A0A7S9XFH3</accession>
<proteinExistence type="predicted"/>
<organism evidence="2">
    <name type="scientific">Virus NIOZ-UU157</name>
    <dbReference type="NCBI Taxonomy" id="2763269"/>
    <lineage>
        <taxon>Viruses</taxon>
    </lineage>
</organism>
<keyword evidence="1" id="KW-0472">Membrane</keyword>
<feature type="transmembrane region" description="Helical" evidence="1">
    <location>
        <begin position="12"/>
        <end position="33"/>
    </location>
</feature>
<feature type="transmembrane region" description="Helical" evidence="1">
    <location>
        <begin position="39"/>
        <end position="58"/>
    </location>
</feature>
<sequence>MGSLKRFIKFFLIWYSQQMAIPFWVIGHVHLHFATYHDLYEYCISIFLHLMVAVGFWIDWKQNGKQK</sequence>
<keyword evidence="1" id="KW-1133">Transmembrane helix</keyword>
<name>A0A7S9XFH3_9VIRU</name>